<comment type="similarity">
    <text evidence="5">Belongs to the thiolase-like superfamily. Beta-ketoacyl-ACP synthases family.</text>
</comment>
<dbReference type="GO" id="GO:0016491">
    <property type="term" value="F:oxidoreductase activity"/>
    <property type="evidence" value="ECO:0007669"/>
    <property type="project" value="UniProtKB-KW"/>
</dbReference>
<reference evidence="7 8" key="2">
    <citation type="journal article" date="2017" name="Sci. Rep.">
        <title>Ant-infecting Ophiocordyceps genomes reveal a high diversity of potential behavioral manipulation genes and a possible major role for enterotoxins.</title>
        <authorList>
            <person name="de Bekker C."/>
            <person name="Ohm R.A."/>
            <person name="Evans H.C."/>
            <person name="Brachmann A."/>
            <person name="Hughes D.P."/>
        </authorList>
    </citation>
    <scope>NUCLEOTIDE SEQUENCE [LARGE SCALE GENOMIC DNA]</scope>
    <source>
        <strain evidence="7 8">SC16a</strain>
    </source>
</reference>
<dbReference type="CDD" id="cd00833">
    <property type="entry name" value="PKS"/>
    <property type="match status" value="1"/>
</dbReference>
<dbReference type="AlphaFoldDB" id="A0A2A9PB79"/>
<keyword evidence="4" id="KW-0560">Oxidoreductase</keyword>
<keyword evidence="3 5" id="KW-0808">Transferase</keyword>
<dbReference type="SMART" id="SM00825">
    <property type="entry name" value="PKS_KS"/>
    <property type="match status" value="1"/>
</dbReference>
<dbReference type="GO" id="GO:0006633">
    <property type="term" value="P:fatty acid biosynthetic process"/>
    <property type="evidence" value="ECO:0007669"/>
    <property type="project" value="InterPro"/>
</dbReference>
<dbReference type="PROSITE" id="PS52004">
    <property type="entry name" value="KS3_2"/>
    <property type="match status" value="1"/>
</dbReference>
<evidence type="ECO:0000256" key="5">
    <source>
        <dbReference type="RuleBase" id="RU003694"/>
    </source>
</evidence>
<dbReference type="Proteomes" id="UP000037136">
    <property type="component" value="Unassembled WGS sequence"/>
</dbReference>
<dbReference type="InterPro" id="IPR050091">
    <property type="entry name" value="PKS_NRPS_Biosynth_Enz"/>
</dbReference>
<protein>
    <recommendedName>
        <fullName evidence="6">Ketosynthase family 3 (KS3) domain-containing protein</fullName>
    </recommendedName>
</protein>
<dbReference type="GO" id="GO:0004315">
    <property type="term" value="F:3-oxoacyl-[acyl-carrier-protein] synthase activity"/>
    <property type="evidence" value="ECO:0007669"/>
    <property type="project" value="InterPro"/>
</dbReference>
<evidence type="ECO:0000256" key="3">
    <source>
        <dbReference type="ARBA" id="ARBA00022679"/>
    </source>
</evidence>
<dbReference type="EMBL" id="LAZP02000257">
    <property type="protein sequence ID" value="PFH58775.1"/>
    <property type="molecule type" value="Genomic_DNA"/>
</dbReference>
<gene>
    <name evidence="7" type="ORF">XA68_13217</name>
</gene>
<dbReference type="Gene3D" id="3.40.47.10">
    <property type="match status" value="1"/>
</dbReference>
<proteinExistence type="inferred from homology"/>
<keyword evidence="8" id="KW-1185">Reference proteome</keyword>
<dbReference type="InterPro" id="IPR018201">
    <property type="entry name" value="Ketoacyl_synth_AS"/>
</dbReference>
<evidence type="ECO:0000256" key="2">
    <source>
        <dbReference type="ARBA" id="ARBA00022553"/>
    </source>
</evidence>
<evidence type="ECO:0000256" key="4">
    <source>
        <dbReference type="ARBA" id="ARBA00023002"/>
    </source>
</evidence>
<dbReference type="InterPro" id="IPR014030">
    <property type="entry name" value="Ketoacyl_synth_N"/>
</dbReference>
<evidence type="ECO:0000256" key="1">
    <source>
        <dbReference type="ARBA" id="ARBA00022450"/>
    </source>
</evidence>
<evidence type="ECO:0000313" key="7">
    <source>
        <dbReference type="EMBL" id="PFH58775.1"/>
    </source>
</evidence>
<evidence type="ECO:0000313" key="8">
    <source>
        <dbReference type="Proteomes" id="UP000037136"/>
    </source>
</evidence>
<keyword evidence="1" id="KW-0596">Phosphopantetheine</keyword>
<dbReference type="GO" id="GO:0044550">
    <property type="term" value="P:secondary metabolite biosynthetic process"/>
    <property type="evidence" value="ECO:0007669"/>
    <property type="project" value="TreeGrafter"/>
</dbReference>
<sequence>MAPGRITDSPPSGAAESEPIAIVGFALNFPQGVRSSDSLWQLMVEKRSTVTDVPKNRMNVDAMYHPDVHRRGQFPVRRGHFLDDDLAGFDAPFFEISMSDAESMDPQQRRLLETTYHALENAGIPMEKVSGTRTSVFSGSFSTDWQHLQYKDGEQCKTGTALGTQPSLNANRVSWFFNLTGTSANIDTACSSSLVCLDMGCRGLRSREEDMSIVSGCNVILSPDNMHSLTNLNMLSPDGQSYSFDHRANGYSRGEGFAVLILKRISDAIRHGDTIRGLIRSSGCNQDGHTSSITLPNAVLQERLIRETYKKAELSMKPTRFFEAHGTGTPVGDPLECRALGSAFRHVRTDDDPLWVGSVKSNVGHLEGASGIAGVIKALLVLERGIIVPNANFEKVNQLIDTDFLRIQV</sequence>
<dbReference type="STRING" id="268505.A0A2A9PB79"/>
<dbReference type="OrthoDB" id="329835at2759"/>
<dbReference type="InterPro" id="IPR014031">
    <property type="entry name" value="Ketoacyl_synth_C"/>
</dbReference>
<evidence type="ECO:0000259" key="6">
    <source>
        <dbReference type="PROSITE" id="PS52004"/>
    </source>
</evidence>
<dbReference type="Pfam" id="PF02801">
    <property type="entry name" value="Ketoacyl-synt_C"/>
    <property type="match status" value="1"/>
</dbReference>
<dbReference type="PANTHER" id="PTHR43775">
    <property type="entry name" value="FATTY ACID SYNTHASE"/>
    <property type="match status" value="1"/>
</dbReference>
<feature type="domain" description="Ketosynthase family 3 (KS3)" evidence="6">
    <location>
        <begin position="17"/>
        <end position="409"/>
    </location>
</feature>
<accession>A0A2A9PB79</accession>
<keyword evidence="2" id="KW-0597">Phosphoprotein</keyword>
<organism evidence="7 8">
    <name type="scientific">Ophiocordyceps unilateralis</name>
    <name type="common">Zombie-ant fungus</name>
    <name type="synonym">Torrubia unilateralis</name>
    <dbReference type="NCBI Taxonomy" id="268505"/>
    <lineage>
        <taxon>Eukaryota</taxon>
        <taxon>Fungi</taxon>
        <taxon>Dikarya</taxon>
        <taxon>Ascomycota</taxon>
        <taxon>Pezizomycotina</taxon>
        <taxon>Sordariomycetes</taxon>
        <taxon>Hypocreomycetidae</taxon>
        <taxon>Hypocreales</taxon>
        <taxon>Ophiocordycipitaceae</taxon>
        <taxon>Ophiocordyceps</taxon>
    </lineage>
</organism>
<dbReference type="SUPFAM" id="SSF53901">
    <property type="entry name" value="Thiolase-like"/>
    <property type="match status" value="1"/>
</dbReference>
<dbReference type="Pfam" id="PF00109">
    <property type="entry name" value="ketoacyl-synt"/>
    <property type="match status" value="1"/>
</dbReference>
<dbReference type="InterPro" id="IPR016039">
    <property type="entry name" value="Thiolase-like"/>
</dbReference>
<dbReference type="InterPro" id="IPR020841">
    <property type="entry name" value="PKS_Beta-ketoAc_synthase_dom"/>
</dbReference>
<dbReference type="PANTHER" id="PTHR43775:SF29">
    <property type="entry name" value="ASPERFURANONE POLYKETIDE SYNTHASE AFOG-RELATED"/>
    <property type="match status" value="1"/>
</dbReference>
<dbReference type="PROSITE" id="PS00606">
    <property type="entry name" value="KS3_1"/>
    <property type="match status" value="1"/>
</dbReference>
<comment type="caution">
    <text evidence="7">The sequence shown here is derived from an EMBL/GenBank/DDBJ whole genome shotgun (WGS) entry which is preliminary data.</text>
</comment>
<dbReference type="GO" id="GO:0004312">
    <property type="term" value="F:fatty acid synthase activity"/>
    <property type="evidence" value="ECO:0007669"/>
    <property type="project" value="TreeGrafter"/>
</dbReference>
<reference evidence="7 8" key="1">
    <citation type="journal article" date="2015" name="BMC Genomics">
        <title>Gene expression during zombie ant biting behavior reflects the complexity underlying fungal parasitic behavioral manipulation.</title>
        <authorList>
            <person name="de Bekker C."/>
            <person name="Ohm R.A."/>
            <person name="Loreto R.G."/>
            <person name="Sebastian A."/>
            <person name="Albert I."/>
            <person name="Merrow M."/>
            <person name="Brachmann A."/>
            <person name="Hughes D.P."/>
        </authorList>
    </citation>
    <scope>NUCLEOTIDE SEQUENCE [LARGE SCALE GENOMIC DNA]</scope>
    <source>
        <strain evidence="7 8">SC16a</strain>
    </source>
</reference>
<name>A0A2A9PB79_OPHUN</name>